<accession>A0A0H5NL13</accession>
<dbReference type="Pfam" id="PF13827">
    <property type="entry name" value="DUF4189"/>
    <property type="match status" value="1"/>
</dbReference>
<dbReference type="GeneID" id="61132928"/>
<proteinExistence type="predicted"/>
<gene>
    <name evidence="2" type="ORF">ERS450000_01937</name>
</gene>
<protein>
    <recommendedName>
        <fullName evidence="1">DUF4189 domain-containing protein</fullName>
    </recommendedName>
</protein>
<evidence type="ECO:0000259" key="1">
    <source>
        <dbReference type="Pfam" id="PF13827"/>
    </source>
</evidence>
<organism evidence="2 3">
    <name type="scientific">Nocardia farcinica</name>
    <dbReference type="NCBI Taxonomy" id="37329"/>
    <lineage>
        <taxon>Bacteria</taxon>
        <taxon>Bacillati</taxon>
        <taxon>Actinomycetota</taxon>
        <taxon>Actinomycetes</taxon>
        <taxon>Mycobacteriales</taxon>
        <taxon>Nocardiaceae</taxon>
        <taxon>Nocardia</taxon>
    </lineage>
</organism>
<sequence length="138" mass="13863">MFLSGRTVLGLIAGSAITVLGAGTALAAEDYYGSLALGLEPGAIIVGSGVNYPDQEGADVRALQECGVDNCSIVVQFRNACGAVAVRGNEVAWAGGYTRVEAEQSALAELGPDPSPLLVSLGSATPDRAHILASECAG</sequence>
<name>A0A0H5NL13_NOCFR</name>
<dbReference type="EMBL" id="LN868938">
    <property type="protein sequence ID" value="CRY76600.1"/>
    <property type="molecule type" value="Genomic_DNA"/>
</dbReference>
<dbReference type="KEGG" id="nfr:ERS450000_01937"/>
<dbReference type="Proteomes" id="UP000057820">
    <property type="component" value="Chromosome 1"/>
</dbReference>
<evidence type="ECO:0000313" key="3">
    <source>
        <dbReference type="Proteomes" id="UP000057820"/>
    </source>
</evidence>
<dbReference type="AlphaFoldDB" id="A0A0H5NL13"/>
<dbReference type="RefSeq" id="WP_011208698.1">
    <property type="nucleotide sequence ID" value="NZ_CAACYE020000001.1"/>
</dbReference>
<feature type="domain" description="DUF4189" evidence="1">
    <location>
        <begin position="32"/>
        <end position="110"/>
    </location>
</feature>
<evidence type="ECO:0000313" key="2">
    <source>
        <dbReference type="EMBL" id="CRY76600.1"/>
    </source>
</evidence>
<reference evidence="3" key="1">
    <citation type="submission" date="2015-03" db="EMBL/GenBank/DDBJ databases">
        <authorList>
            <consortium name="Pathogen Informatics"/>
        </authorList>
    </citation>
    <scope>NUCLEOTIDE SEQUENCE [LARGE SCALE GENOMIC DNA]</scope>
    <source>
        <strain evidence="3">NCTC11134</strain>
    </source>
</reference>
<dbReference type="InterPro" id="IPR025240">
    <property type="entry name" value="DUF4189"/>
</dbReference>